<evidence type="ECO:0000313" key="2">
    <source>
        <dbReference type="EMBL" id="MBC9130433.1"/>
    </source>
</evidence>
<organism evidence="2 3">
    <name type="scientific">Frischella japonica</name>
    <dbReference type="NCBI Taxonomy" id="2741544"/>
    <lineage>
        <taxon>Bacteria</taxon>
        <taxon>Pseudomonadati</taxon>
        <taxon>Pseudomonadota</taxon>
        <taxon>Gammaproteobacteria</taxon>
        <taxon>Orbales</taxon>
        <taxon>Orbaceae</taxon>
        <taxon>Frischella</taxon>
    </lineage>
</organism>
<comment type="caution">
    <text evidence="2">The sequence shown here is derived from an EMBL/GenBank/DDBJ whole genome shotgun (WGS) entry which is preliminary data.</text>
</comment>
<dbReference type="RefSeq" id="WP_187754884.1">
    <property type="nucleotide sequence ID" value="NZ_JABURY010000008.1"/>
</dbReference>
<keyword evidence="3" id="KW-1185">Reference proteome</keyword>
<evidence type="ECO:0000256" key="1">
    <source>
        <dbReference type="SAM" id="Phobius"/>
    </source>
</evidence>
<keyword evidence="1" id="KW-0812">Transmembrane</keyword>
<keyword evidence="1" id="KW-1133">Transmembrane helix</keyword>
<keyword evidence="1" id="KW-0472">Membrane</keyword>
<name>A0ABR7QW28_9GAMM</name>
<dbReference type="EMBL" id="JABURY010000008">
    <property type="protein sequence ID" value="MBC9130433.1"/>
    <property type="molecule type" value="Genomic_DNA"/>
</dbReference>
<protein>
    <submittedName>
        <fullName evidence="2">Uncharacterized protein</fullName>
    </submittedName>
</protein>
<dbReference type="Proteomes" id="UP000651208">
    <property type="component" value="Unassembled WGS sequence"/>
</dbReference>
<gene>
    <name evidence="2" type="ORF">FcAc13_03815</name>
</gene>
<feature type="transmembrane region" description="Helical" evidence="1">
    <location>
        <begin position="12"/>
        <end position="34"/>
    </location>
</feature>
<accession>A0ABR7QW28</accession>
<feature type="transmembrane region" description="Helical" evidence="1">
    <location>
        <begin position="73"/>
        <end position="96"/>
    </location>
</feature>
<evidence type="ECO:0000313" key="3">
    <source>
        <dbReference type="Proteomes" id="UP000651208"/>
    </source>
</evidence>
<reference evidence="2 3" key="1">
    <citation type="submission" date="2020-06" db="EMBL/GenBank/DDBJ databases">
        <title>Frischella cerana isolated from Apis cerana gut homogenate.</title>
        <authorList>
            <person name="Wolter L.A."/>
            <person name="Suenami S."/>
            <person name="Miyazaki R."/>
        </authorList>
    </citation>
    <scope>NUCLEOTIDE SEQUENCE [LARGE SCALE GENOMIC DNA]</scope>
    <source>
        <strain evidence="2 3">Ac13</strain>
    </source>
</reference>
<sequence length="97" mass="10895">MKKIGITKFCELMVESVNNATPFVLFTVASIVLYDKKPLLDTAITLIGTNIFLWGIWAIPHVKKIVSEDDDKITRIVVFIAIAWIIFMLLLATISLS</sequence>
<proteinExistence type="predicted"/>
<feature type="transmembrane region" description="Helical" evidence="1">
    <location>
        <begin position="40"/>
        <end position="61"/>
    </location>
</feature>